<evidence type="ECO:0000313" key="3">
    <source>
        <dbReference type="EMBL" id="QCD99330.1"/>
    </source>
</evidence>
<dbReference type="InterPro" id="IPR028045">
    <property type="entry name" value="HROB"/>
</dbReference>
<gene>
    <name evidence="3" type="ORF">DEO72_LG7g611</name>
</gene>
<accession>A0A4D6MF10</accession>
<dbReference type="GO" id="GO:0000725">
    <property type="term" value="P:recombinational repair"/>
    <property type="evidence" value="ECO:0007669"/>
    <property type="project" value="InterPro"/>
</dbReference>
<sequence length="271" mass="30233">MDPWEALAVEDSILKEFLEQCNGNITFIPGPTGHAQAILLNRELNETHNTQEFLNNMAVASRARDFYINAWTWAEKFIKHHDIKNITPLSKKKSMNRMSFVACVVKECKPNGLGDMLITIKDPTDTAKASLHNKVLSDREFGSDIGVGSVAIFRPFGYLNITLRNIVKVFKYDITHPTEEEVQTSMLVVRLNYVVKQNVEANAQPSINSSPNANDNTNMGPNLQPSVEPTNTANVEDILQRMVPPSINISCLEVGESSKVQSYVLDNISLT</sequence>
<reference evidence="3 4" key="1">
    <citation type="submission" date="2019-04" db="EMBL/GenBank/DDBJ databases">
        <title>An improved genome assembly and genetic linkage map for asparagus bean, Vigna unguiculata ssp. sesquipedialis.</title>
        <authorList>
            <person name="Xia Q."/>
            <person name="Zhang R."/>
            <person name="Dong Y."/>
        </authorList>
    </citation>
    <scope>NUCLEOTIDE SEQUENCE [LARGE SCALE GENOMIC DNA]</scope>
    <source>
        <tissue evidence="3">Leaf</tissue>
    </source>
</reference>
<feature type="domain" description="Homologous recombination OB-fold protein OB-fold" evidence="2">
    <location>
        <begin position="97"/>
        <end position="172"/>
    </location>
</feature>
<feature type="region of interest" description="Disordered" evidence="1">
    <location>
        <begin position="204"/>
        <end position="229"/>
    </location>
</feature>
<dbReference type="Proteomes" id="UP000501690">
    <property type="component" value="Linkage Group LG7"/>
</dbReference>
<evidence type="ECO:0000313" key="4">
    <source>
        <dbReference type="Proteomes" id="UP000501690"/>
    </source>
</evidence>
<dbReference type="EMBL" id="CP039351">
    <property type="protein sequence ID" value="QCD99330.1"/>
    <property type="molecule type" value="Genomic_DNA"/>
</dbReference>
<keyword evidence="4" id="KW-1185">Reference proteome</keyword>
<dbReference type="Pfam" id="PF15072">
    <property type="entry name" value="HROB"/>
    <property type="match status" value="1"/>
</dbReference>
<evidence type="ECO:0000259" key="2">
    <source>
        <dbReference type="Pfam" id="PF15072"/>
    </source>
</evidence>
<dbReference type="PANTHER" id="PTHR14523">
    <property type="entry name" value="UNCHARACTERIZED PROTEIN C17ORF53 HOMOLOG"/>
    <property type="match status" value="1"/>
</dbReference>
<evidence type="ECO:0000256" key="1">
    <source>
        <dbReference type="SAM" id="MobiDB-lite"/>
    </source>
</evidence>
<protein>
    <recommendedName>
        <fullName evidence="2">Homologous recombination OB-fold protein OB-fold domain-containing protein</fullName>
    </recommendedName>
</protein>
<dbReference type="PANTHER" id="PTHR14523:SF1">
    <property type="entry name" value="HOMOLOGOUS RECOMBINATION OB-FOLD PROTEIN"/>
    <property type="match status" value="1"/>
</dbReference>
<proteinExistence type="predicted"/>
<name>A0A4D6MF10_VIGUN</name>
<dbReference type="InterPro" id="IPR058570">
    <property type="entry name" value="HROB_OB"/>
</dbReference>
<dbReference type="AlphaFoldDB" id="A0A4D6MF10"/>
<organism evidence="3 4">
    <name type="scientific">Vigna unguiculata</name>
    <name type="common">Cowpea</name>
    <dbReference type="NCBI Taxonomy" id="3917"/>
    <lineage>
        <taxon>Eukaryota</taxon>
        <taxon>Viridiplantae</taxon>
        <taxon>Streptophyta</taxon>
        <taxon>Embryophyta</taxon>
        <taxon>Tracheophyta</taxon>
        <taxon>Spermatophyta</taxon>
        <taxon>Magnoliopsida</taxon>
        <taxon>eudicotyledons</taxon>
        <taxon>Gunneridae</taxon>
        <taxon>Pentapetalae</taxon>
        <taxon>rosids</taxon>
        <taxon>fabids</taxon>
        <taxon>Fabales</taxon>
        <taxon>Fabaceae</taxon>
        <taxon>Papilionoideae</taxon>
        <taxon>50 kb inversion clade</taxon>
        <taxon>NPAAA clade</taxon>
        <taxon>indigoferoid/millettioid clade</taxon>
        <taxon>Phaseoleae</taxon>
        <taxon>Vigna</taxon>
    </lineage>
</organism>